<dbReference type="EMBL" id="AWET01000024">
    <property type="protein sequence ID" value="ERK01673.1"/>
    <property type="molecule type" value="Genomic_DNA"/>
</dbReference>
<dbReference type="InterPro" id="IPR043519">
    <property type="entry name" value="NT_sf"/>
</dbReference>
<organism evidence="1 2">
    <name type="scientific">Hoylesella pleuritidis F0068</name>
    <dbReference type="NCBI Taxonomy" id="1081904"/>
    <lineage>
        <taxon>Bacteria</taxon>
        <taxon>Pseudomonadati</taxon>
        <taxon>Bacteroidota</taxon>
        <taxon>Bacteroidia</taxon>
        <taxon>Bacteroidales</taxon>
        <taxon>Prevotellaceae</taxon>
        <taxon>Hoylesella</taxon>
    </lineage>
</organism>
<dbReference type="InterPro" id="IPR039498">
    <property type="entry name" value="NTP_transf_5"/>
</dbReference>
<keyword evidence="2" id="KW-1185">Reference proteome</keyword>
<reference evidence="1 2" key="1">
    <citation type="submission" date="2013-08" db="EMBL/GenBank/DDBJ databases">
        <authorList>
            <person name="Durkin A.S."/>
            <person name="Haft D.R."/>
            <person name="McCorrison J."/>
            <person name="Torralba M."/>
            <person name="Gillis M."/>
            <person name="Haft D.H."/>
            <person name="Methe B."/>
            <person name="Sutton G."/>
            <person name="Nelson K.E."/>
        </authorList>
    </citation>
    <scope>NUCLEOTIDE SEQUENCE [LARGE SCALE GENOMIC DNA]</scope>
    <source>
        <strain evidence="1 2">F0068</strain>
    </source>
</reference>
<dbReference type="SUPFAM" id="SSF81301">
    <property type="entry name" value="Nucleotidyltransferase"/>
    <property type="match status" value="1"/>
</dbReference>
<evidence type="ECO:0008006" key="3">
    <source>
        <dbReference type="Google" id="ProtNLM"/>
    </source>
</evidence>
<dbReference type="AlphaFoldDB" id="U2LB18"/>
<dbReference type="Pfam" id="PF14907">
    <property type="entry name" value="NTP_transf_5"/>
    <property type="match status" value="1"/>
</dbReference>
<evidence type="ECO:0000313" key="2">
    <source>
        <dbReference type="Proteomes" id="UP000016600"/>
    </source>
</evidence>
<comment type="caution">
    <text evidence="1">The sequence shown here is derived from an EMBL/GenBank/DDBJ whole genome shotgun (WGS) entry which is preliminary data.</text>
</comment>
<accession>U2LB18</accession>
<dbReference type="Proteomes" id="UP000016600">
    <property type="component" value="Unassembled WGS sequence"/>
</dbReference>
<proteinExistence type="predicted"/>
<dbReference type="PATRIC" id="fig|1081904.3.peg.1144"/>
<sequence length="362" mass="41271">MTLTDHLFALLRNALWGEDLPQETVTTPPFQALMQVAEAQTVSGLVCGALIRNNVQLSMSDAITTFSYVKRIELSNLRLQAQLSALLDLFAEYRLPLIVFKGQTLATLYPNAAERVPGDIDFYCDEKHFTQAVTALQETWNLKLNTGESLQHIDFEYNGVLFELHFNMINFNCTAIQRTWDWLLAEDPGTVVAVGKLSVPTLSPTLNIIYTFLHLYHHLVELGVGLRQFCDMACLIHHYHAVVDRAVLGRQLDALGFTRAFSAVGWVLVHRLGLPIDEFPLLITAEDKKYERIILNIVFTGGNFGKYGRKTVVRSGLGYYIETLHLKLVHYRLFWRLSPREIRATLLHEIPKKILMAFKQKR</sequence>
<evidence type="ECO:0000313" key="1">
    <source>
        <dbReference type="EMBL" id="ERK01673.1"/>
    </source>
</evidence>
<protein>
    <recommendedName>
        <fullName evidence="3">Nucleotidyltransferase family protein</fullName>
    </recommendedName>
</protein>
<name>U2LB18_9BACT</name>
<gene>
    <name evidence="1" type="ORF">HMPREF1218_1490</name>
</gene>